<name>A0A9X3X5J6_9BACT</name>
<dbReference type="EMBL" id="JAGTJJ010000009">
    <property type="protein sequence ID" value="MDC3982723.1"/>
    <property type="molecule type" value="Genomic_DNA"/>
</dbReference>
<gene>
    <name evidence="1" type="ORF">KEG57_19560</name>
</gene>
<dbReference type="PROSITE" id="PS51257">
    <property type="entry name" value="PROKAR_LIPOPROTEIN"/>
    <property type="match status" value="1"/>
</dbReference>
<sequence length="69" mass="7333">MSMRPSFFRTAPLIAFGLLGGCQVVLGIEPDLRLATCEEGEVYNATPADCNCATNFCVEGICWDPGFGG</sequence>
<evidence type="ECO:0000313" key="2">
    <source>
        <dbReference type="Proteomes" id="UP001151081"/>
    </source>
</evidence>
<dbReference type="Proteomes" id="UP001151081">
    <property type="component" value="Unassembled WGS sequence"/>
</dbReference>
<accession>A0A9X3X5J6</accession>
<protein>
    <recommendedName>
        <fullName evidence="3">Lipoprotein</fullName>
    </recommendedName>
</protein>
<dbReference type="RefSeq" id="WP_272422591.1">
    <property type="nucleotide sequence ID" value="NZ_JAGTJK010000015.1"/>
</dbReference>
<keyword evidence="2" id="KW-1185">Reference proteome</keyword>
<evidence type="ECO:0000313" key="1">
    <source>
        <dbReference type="EMBL" id="MDC3982723.1"/>
    </source>
</evidence>
<proteinExistence type="predicted"/>
<evidence type="ECO:0008006" key="3">
    <source>
        <dbReference type="Google" id="ProtNLM"/>
    </source>
</evidence>
<organism evidence="1 2">
    <name type="scientific">Polyangium jinanense</name>
    <dbReference type="NCBI Taxonomy" id="2829994"/>
    <lineage>
        <taxon>Bacteria</taxon>
        <taxon>Pseudomonadati</taxon>
        <taxon>Myxococcota</taxon>
        <taxon>Polyangia</taxon>
        <taxon>Polyangiales</taxon>
        <taxon>Polyangiaceae</taxon>
        <taxon>Polyangium</taxon>
    </lineage>
</organism>
<reference evidence="1 2" key="1">
    <citation type="submission" date="2021-04" db="EMBL/GenBank/DDBJ databases">
        <title>Genome analysis of Polyangium sp.</title>
        <authorList>
            <person name="Li Y."/>
            <person name="Wang J."/>
        </authorList>
    </citation>
    <scope>NUCLEOTIDE SEQUENCE [LARGE SCALE GENOMIC DNA]</scope>
    <source>
        <strain evidence="1 2">SDU14</strain>
    </source>
</reference>
<comment type="caution">
    <text evidence="1">The sequence shown here is derived from an EMBL/GenBank/DDBJ whole genome shotgun (WGS) entry which is preliminary data.</text>
</comment>
<dbReference type="AlphaFoldDB" id="A0A9X3X5J6"/>